<evidence type="ECO:0000313" key="2">
    <source>
        <dbReference type="Proteomes" id="UP000295601"/>
    </source>
</evidence>
<keyword evidence="2" id="KW-1185">Reference proteome</keyword>
<dbReference type="EMBL" id="SNYA01000009">
    <property type="protein sequence ID" value="TDP89554.1"/>
    <property type="molecule type" value="Genomic_DNA"/>
</dbReference>
<dbReference type="AlphaFoldDB" id="A0A4R6RS56"/>
<name>A0A4R6RS56_9MICO</name>
<protein>
    <submittedName>
        <fullName evidence="1">Uncharacterized protein</fullName>
    </submittedName>
</protein>
<organism evidence="1 2">
    <name type="scientific">Leucobacter luti</name>
    <dbReference type="NCBI Taxonomy" id="340320"/>
    <lineage>
        <taxon>Bacteria</taxon>
        <taxon>Bacillati</taxon>
        <taxon>Actinomycetota</taxon>
        <taxon>Actinomycetes</taxon>
        <taxon>Micrococcales</taxon>
        <taxon>Microbacteriaceae</taxon>
        <taxon>Leucobacter</taxon>
    </lineage>
</organism>
<reference evidence="1 2" key="1">
    <citation type="submission" date="2019-03" db="EMBL/GenBank/DDBJ databases">
        <title>Genomic analyses of the natural microbiome of Caenorhabditis elegans.</title>
        <authorList>
            <person name="Samuel B."/>
        </authorList>
    </citation>
    <scope>NUCLEOTIDE SEQUENCE [LARGE SCALE GENOMIC DNA]</scope>
    <source>
        <strain evidence="1 2">JUb18</strain>
    </source>
</reference>
<evidence type="ECO:0000313" key="1">
    <source>
        <dbReference type="EMBL" id="TDP89554.1"/>
    </source>
</evidence>
<accession>A0A4R6RS56</accession>
<proteinExistence type="predicted"/>
<gene>
    <name evidence="1" type="ORF">EDF62_3288</name>
</gene>
<dbReference type="Proteomes" id="UP000295601">
    <property type="component" value="Unassembled WGS sequence"/>
</dbReference>
<comment type="caution">
    <text evidence="1">The sequence shown here is derived from an EMBL/GenBank/DDBJ whole genome shotgun (WGS) entry which is preliminary data.</text>
</comment>
<sequence length="36" mass="3974">MVDAISPTQFGSNIHNLYAPRIEVSEQLNIESTMAP</sequence>